<accession>A0A8X6NV76</accession>
<organism evidence="1 2">
    <name type="scientific">Nephila pilipes</name>
    <name type="common">Giant wood spider</name>
    <name type="synonym">Nephila maculata</name>
    <dbReference type="NCBI Taxonomy" id="299642"/>
    <lineage>
        <taxon>Eukaryota</taxon>
        <taxon>Metazoa</taxon>
        <taxon>Ecdysozoa</taxon>
        <taxon>Arthropoda</taxon>
        <taxon>Chelicerata</taxon>
        <taxon>Arachnida</taxon>
        <taxon>Araneae</taxon>
        <taxon>Araneomorphae</taxon>
        <taxon>Entelegynae</taxon>
        <taxon>Araneoidea</taxon>
        <taxon>Nephilidae</taxon>
        <taxon>Nephila</taxon>
    </lineage>
</organism>
<proteinExistence type="predicted"/>
<protein>
    <submittedName>
        <fullName evidence="1">Uncharacterized protein</fullName>
    </submittedName>
</protein>
<name>A0A8X6NV76_NEPPI</name>
<gene>
    <name evidence="1" type="ORF">NPIL_147001</name>
</gene>
<dbReference type="EMBL" id="BMAW01013347">
    <property type="protein sequence ID" value="GFT33446.1"/>
    <property type="molecule type" value="Genomic_DNA"/>
</dbReference>
<reference evidence="1" key="1">
    <citation type="submission" date="2020-08" db="EMBL/GenBank/DDBJ databases">
        <title>Multicomponent nature underlies the extraordinary mechanical properties of spider dragline silk.</title>
        <authorList>
            <person name="Kono N."/>
            <person name="Nakamura H."/>
            <person name="Mori M."/>
            <person name="Yoshida Y."/>
            <person name="Ohtoshi R."/>
            <person name="Malay A.D."/>
            <person name="Moran D.A.P."/>
            <person name="Tomita M."/>
            <person name="Numata K."/>
            <person name="Arakawa K."/>
        </authorList>
    </citation>
    <scope>NUCLEOTIDE SEQUENCE</scope>
</reference>
<sequence>MNSFILSHQQVLSDTVSSFSSEQSSLNLSHLGERSFVLILITQELRRRSYPSSEKTTASWGWELVVNHQGYEKSMLSSPGSTLPRLMPRD</sequence>
<keyword evidence="2" id="KW-1185">Reference proteome</keyword>
<dbReference type="Proteomes" id="UP000887013">
    <property type="component" value="Unassembled WGS sequence"/>
</dbReference>
<evidence type="ECO:0000313" key="2">
    <source>
        <dbReference type="Proteomes" id="UP000887013"/>
    </source>
</evidence>
<evidence type="ECO:0000313" key="1">
    <source>
        <dbReference type="EMBL" id="GFT33446.1"/>
    </source>
</evidence>
<dbReference type="AlphaFoldDB" id="A0A8X6NV76"/>
<comment type="caution">
    <text evidence="1">The sequence shown here is derived from an EMBL/GenBank/DDBJ whole genome shotgun (WGS) entry which is preliminary data.</text>
</comment>